<dbReference type="SUPFAM" id="SSF75011">
    <property type="entry name" value="3-carboxy-cis,cis-mucoante lactonizing enzyme"/>
    <property type="match status" value="1"/>
</dbReference>
<evidence type="ECO:0000313" key="2">
    <source>
        <dbReference type="EMBL" id="GEM45636.1"/>
    </source>
</evidence>
<accession>A0A511MZU7</accession>
<dbReference type="InterPro" id="IPR015943">
    <property type="entry name" value="WD40/YVTN_repeat-like_dom_sf"/>
</dbReference>
<dbReference type="Proteomes" id="UP000321306">
    <property type="component" value="Unassembled WGS sequence"/>
</dbReference>
<dbReference type="RefSeq" id="WP_146883107.1">
    <property type="nucleotide sequence ID" value="NZ_BJXB01000004.1"/>
</dbReference>
<evidence type="ECO:0000256" key="1">
    <source>
        <dbReference type="SAM" id="SignalP"/>
    </source>
</evidence>
<name>A0A511MZU7_DEIC1</name>
<dbReference type="AlphaFoldDB" id="A0A511MZU7"/>
<dbReference type="OrthoDB" id="843723at2"/>
<dbReference type="SUPFAM" id="SSF69304">
    <property type="entry name" value="Tricorn protease N-terminal domain"/>
    <property type="match status" value="1"/>
</dbReference>
<comment type="caution">
    <text evidence="2">The sequence shown here is derived from an EMBL/GenBank/DDBJ whole genome shotgun (WGS) entry which is preliminary data.</text>
</comment>
<proteinExistence type="predicted"/>
<gene>
    <name evidence="2" type="ORF">DC3_12710</name>
</gene>
<protein>
    <submittedName>
        <fullName evidence="2">Uncharacterized protein</fullName>
    </submittedName>
</protein>
<feature type="chain" id="PRO_5022062833" evidence="1">
    <location>
        <begin position="23"/>
        <end position="577"/>
    </location>
</feature>
<evidence type="ECO:0000313" key="3">
    <source>
        <dbReference type="Proteomes" id="UP000321306"/>
    </source>
</evidence>
<dbReference type="Gene3D" id="2.130.10.10">
    <property type="entry name" value="YVTN repeat-like/Quinoprotein amine dehydrogenase"/>
    <property type="match status" value="1"/>
</dbReference>
<keyword evidence="3" id="KW-1185">Reference proteome</keyword>
<sequence length="577" mass="63281">MHQFAKTTTAFLVTCLCLSALAQTHRLTRTQTLGEGQLEFVTSSPSGGLVAAVSPLGIRLMDGQTGKTRLWLDASDVQGATFDITDQWFGFCALHRCQLVDLRQNKVLHNIQLEGNVSPVGFLRGQLVVSGDGPPSFVDVRSGKVTRSATWAAQQLFNLCGDRGFASDEVSLYFENTRRKRVKLNLPVDPDQVFIDPSCQHLTYLHNGKLKRMNPETGEVRVLLASAPFQTGRVLDLNDTHVVYLKAGVAHLMDLATKSSTKLPFTAGYVGLQPAGVFNYTPTLLRVLDLQGKPLWKRDHTPPIHALLLDGQTLWLDVKQGPGHALASMNLTTGALKTHLNLQESAAFRMHKLGKDLYLTSNTATRFTPATGKTTVVARKVSLTPENPPVYSKVAQGKYHFRNDQGMLVAFDPASNKTLVVGNEEMKGLSVSSETTYTYNGKSELFLLHPNKNTLKKTGIRVPTAEVRDLVQDVKNHRLYAVGFNTSTLFVYDLKKAKWSTVATGTEAHTLTLSPSGQFLLLQGETTVQLWNTGKLNAATSPLTLRDLSGAALGAKEDTLYLSSQGGYVQVYRIRKS</sequence>
<keyword evidence="1" id="KW-0732">Signal</keyword>
<dbReference type="EMBL" id="BJXB01000004">
    <property type="protein sequence ID" value="GEM45636.1"/>
    <property type="molecule type" value="Genomic_DNA"/>
</dbReference>
<reference evidence="2 3" key="1">
    <citation type="submission" date="2019-07" db="EMBL/GenBank/DDBJ databases">
        <title>Whole genome shotgun sequence of Deinococcus cellulosilyticus NBRC 106333.</title>
        <authorList>
            <person name="Hosoyama A."/>
            <person name="Uohara A."/>
            <person name="Ohji S."/>
            <person name="Ichikawa N."/>
        </authorList>
    </citation>
    <scope>NUCLEOTIDE SEQUENCE [LARGE SCALE GENOMIC DNA]</scope>
    <source>
        <strain evidence="2 3">NBRC 106333</strain>
    </source>
</reference>
<organism evidence="2 3">
    <name type="scientific">Deinococcus cellulosilyticus (strain DSM 18568 / NBRC 106333 / KACC 11606 / 5516J-15)</name>
    <dbReference type="NCBI Taxonomy" id="1223518"/>
    <lineage>
        <taxon>Bacteria</taxon>
        <taxon>Thermotogati</taxon>
        <taxon>Deinococcota</taxon>
        <taxon>Deinococci</taxon>
        <taxon>Deinococcales</taxon>
        <taxon>Deinococcaceae</taxon>
        <taxon>Deinococcus</taxon>
    </lineage>
</organism>
<feature type="signal peptide" evidence="1">
    <location>
        <begin position="1"/>
        <end position="22"/>
    </location>
</feature>